<sequence length="210" mass="22949">MGRRWAESGTVTWSWVRPHVCLRPADLSLRHPRHPSSGSSAGAMVTECRPCRPPEETRGFHCSRHTSHTSPSNLDQRKRLQETSRGGTSPPPLRTAHTGLETRGREAHLPLDPFRLVSHGIHLAGPQGGKGQHVVVSCSTVMFSLQSPPSTAAHFFRRVLSQTLIPLNASVNGRHKEFRAPQTPHGAAFPHLATISAKTLSTEGRNRTGP</sequence>
<feature type="compositionally biased region" description="Basic and acidic residues" evidence="1">
    <location>
        <begin position="49"/>
        <end position="59"/>
    </location>
</feature>
<accession>A0A165FNV0</accession>
<evidence type="ECO:0000313" key="2">
    <source>
        <dbReference type="EMBL" id="KZT57004.1"/>
    </source>
</evidence>
<dbReference type="Proteomes" id="UP000076842">
    <property type="component" value="Unassembled WGS sequence"/>
</dbReference>
<protein>
    <submittedName>
        <fullName evidence="2">Uncharacterized protein</fullName>
    </submittedName>
</protein>
<gene>
    <name evidence="2" type="ORF">CALCODRAFT_295186</name>
</gene>
<organism evidence="2 3">
    <name type="scientific">Calocera cornea HHB12733</name>
    <dbReference type="NCBI Taxonomy" id="1353952"/>
    <lineage>
        <taxon>Eukaryota</taxon>
        <taxon>Fungi</taxon>
        <taxon>Dikarya</taxon>
        <taxon>Basidiomycota</taxon>
        <taxon>Agaricomycotina</taxon>
        <taxon>Dacrymycetes</taxon>
        <taxon>Dacrymycetales</taxon>
        <taxon>Dacrymycetaceae</taxon>
        <taxon>Calocera</taxon>
    </lineage>
</organism>
<evidence type="ECO:0000313" key="3">
    <source>
        <dbReference type="Proteomes" id="UP000076842"/>
    </source>
</evidence>
<evidence type="ECO:0000256" key="1">
    <source>
        <dbReference type="SAM" id="MobiDB-lite"/>
    </source>
</evidence>
<name>A0A165FNV0_9BASI</name>
<dbReference type="AlphaFoldDB" id="A0A165FNV0"/>
<keyword evidence="3" id="KW-1185">Reference proteome</keyword>
<dbReference type="InParanoid" id="A0A165FNV0"/>
<proteinExistence type="predicted"/>
<reference evidence="2 3" key="1">
    <citation type="journal article" date="2016" name="Mol. Biol. Evol.">
        <title>Comparative Genomics of Early-Diverging Mushroom-Forming Fungi Provides Insights into the Origins of Lignocellulose Decay Capabilities.</title>
        <authorList>
            <person name="Nagy L.G."/>
            <person name="Riley R."/>
            <person name="Tritt A."/>
            <person name="Adam C."/>
            <person name="Daum C."/>
            <person name="Floudas D."/>
            <person name="Sun H."/>
            <person name="Yadav J.S."/>
            <person name="Pangilinan J."/>
            <person name="Larsson K.H."/>
            <person name="Matsuura K."/>
            <person name="Barry K."/>
            <person name="Labutti K."/>
            <person name="Kuo R."/>
            <person name="Ohm R.A."/>
            <person name="Bhattacharya S.S."/>
            <person name="Shirouzu T."/>
            <person name="Yoshinaga Y."/>
            <person name="Martin F.M."/>
            <person name="Grigoriev I.V."/>
            <person name="Hibbett D.S."/>
        </authorList>
    </citation>
    <scope>NUCLEOTIDE SEQUENCE [LARGE SCALE GENOMIC DNA]</scope>
    <source>
        <strain evidence="2 3">HHB12733</strain>
    </source>
</reference>
<dbReference type="EMBL" id="KV423969">
    <property type="protein sequence ID" value="KZT57004.1"/>
    <property type="molecule type" value="Genomic_DNA"/>
</dbReference>
<feature type="region of interest" description="Disordered" evidence="1">
    <location>
        <begin position="28"/>
        <end position="101"/>
    </location>
</feature>